<evidence type="ECO:0008006" key="4">
    <source>
        <dbReference type="Google" id="ProtNLM"/>
    </source>
</evidence>
<feature type="signal peptide" evidence="1">
    <location>
        <begin position="1"/>
        <end position="19"/>
    </location>
</feature>
<evidence type="ECO:0000313" key="3">
    <source>
        <dbReference type="Proteomes" id="UP000283522"/>
    </source>
</evidence>
<evidence type="ECO:0000256" key="1">
    <source>
        <dbReference type="SAM" id="SignalP"/>
    </source>
</evidence>
<evidence type="ECO:0000313" key="2">
    <source>
        <dbReference type="EMBL" id="RIW18294.1"/>
    </source>
</evidence>
<name>A0A418PVW0_9BACT</name>
<organism evidence="2 3">
    <name type="scientific">Algoriphagus lacus</name>
    <dbReference type="NCBI Taxonomy" id="2056311"/>
    <lineage>
        <taxon>Bacteria</taxon>
        <taxon>Pseudomonadati</taxon>
        <taxon>Bacteroidota</taxon>
        <taxon>Cytophagia</taxon>
        <taxon>Cytophagales</taxon>
        <taxon>Cyclobacteriaceae</taxon>
        <taxon>Algoriphagus</taxon>
    </lineage>
</organism>
<dbReference type="AlphaFoldDB" id="A0A418PVW0"/>
<proteinExistence type="predicted"/>
<keyword evidence="1" id="KW-0732">Signal</keyword>
<feature type="chain" id="PRO_5019551321" description="DUF481 domain-containing protein" evidence="1">
    <location>
        <begin position="20"/>
        <end position="203"/>
    </location>
</feature>
<accession>A0A418PVW0</accession>
<dbReference type="Proteomes" id="UP000283522">
    <property type="component" value="Unassembled WGS sequence"/>
</dbReference>
<dbReference type="RefSeq" id="WP_119475773.1">
    <property type="nucleotide sequence ID" value="NZ_QXML01000001.1"/>
</dbReference>
<keyword evidence="3" id="KW-1185">Reference proteome</keyword>
<dbReference type="OrthoDB" id="120520at2"/>
<sequence>MKKLLILTIFILCGISASAQEQNEKAWSFRTDANFYFFTDDFIFLPVVSADKDHVHLEMRYNYEDLNTLSTWVGYNFYGGNKLEYFITPMLGAVVGNSNGIAPGLETTLTLGSFEVYSESEYFIDFQESENQFIYTWTDLTYSPLDWLWTGISAQRTRLYQTDLDLQRGIILGGGFKNLELTSYWYNIGTEDNFLLFTLSANF</sequence>
<reference evidence="2 3" key="1">
    <citation type="submission" date="2018-09" db="EMBL/GenBank/DDBJ databases">
        <authorList>
            <person name="Wang X."/>
            <person name="Du Z."/>
        </authorList>
    </citation>
    <scope>NUCLEOTIDE SEQUENCE [LARGE SCALE GENOMIC DNA]</scope>
    <source>
        <strain evidence="2 3">N3</strain>
    </source>
</reference>
<dbReference type="EMBL" id="QXML01000001">
    <property type="protein sequence ID" value="RIW18294.1"/>
    <property type="molecule type" value="Genomic_DNA"/>
</dbReference>
<comment type="caution">
    <text evidence="2">The sequence shown here is derived from an EMBL/GenBank/DDBJ whole genome shotgun (WGS) entry which is preliminary data.</text>
</comment>
<protein>
    <recommendedName>
        <fullName evidence="4">DUF481 domain-containing protein</fullName>
    </recommendedName>
</protein>
<gene>
    <name evidence="2" type="ORF">D0X99_00935</name>
</gene>